<sequence length="325" mass="33669">MTLARIGVLSLLALALGAGIAGLAGSGSLLGVLTQAVIYAIFALGVGVLLRQSGLVSFGHALFFGAAGYGMGVVLALDWMPAEAAIPVVLLAIGVLAFLIGLVIVRVPGIAFGMLTLAIGQMAYLLAFRARGLTGGADGMGIHWPATLFGYSQSALLKPATVFLIAWVSMVLTTVLLLFILRTRFGAITEAIRDNEERARFIGIGTTAPRAAVYALSAVVAGIAGILSSLNTGFVSPENLHWSVSAITLLMVIVGGFEKLAGPIIGAIVYVMFKDLLGGYATHSMALFGAALIAVIVFSPHGIAGALERLYIRLRHGPGVRRESV</sequence>
<dbReference type="Proteomes" id="UP000000374">
    <property type="component" value="Chromosome"/>
</dbReference>
<keyword evidence="4 6" id="KW-1133">Transmembrane helix</keyword>
<gene>
    <name evidence="7" type="ordered locus">Veis_4109</name>
</gene>
<dbReference type="AlphaFoldDB" id="A1WQA7"/>
<name>A1WQA7_VEREI</name>
<evidence type="ECO:0000256" key="6">
    <source>
        <dbReference type="SAM" id="Phobius"/>
    </source>
</evidence>
<dbReference type="STRING" id="391735.Veis_4109"/>
<dbReference type="GeneID" id="76462450"/>
<dbReference type="CDD" id="cd06581">
    <property type="entry name" value="TM_PBP1_LivM_like"/>
    <property type="match status" value="1"/>
</dbReference>
<reference evidence="8" key="1">
    <citation type="submission" date="2006-12" db="EMBL/GenBank/DDBJ databases">
        <title>Complete sequence of chromosome 1 of Verminephrobacter eiseniae EF01-2.</title>
        <authorList>
            <person name="Copeland A."/>
            <person name="Lucas S."/>
            <person name="Lapidus A."/>
            <person name="Barry K."/>
            <person name="Detter J.C."/>
            <person name="Glavina del Rio T."/>
            <person name="Dalin E."/>
            <person name="Tice H."/>
            <person name="Pitluck S."/>
            <person name="Chertkov O."/>
            <person name="Brettin T."/>
            <person name="Bruce D."/>
            <person name="Han C."/>
            <person name="Tapia R."/>
            <person name="Gilna P."/>
            <person name="Schmutz J."/>
            <person name="Larimer F."/>
            <person name="Land M."/>
            <person name="Hauser L."/>
            <person name="Kyrpides N."/>
            <person name="Kim E."/>
            <person name="Stahl D."/>
            <person name="Richardson P."/>
        </authorList>
    </citation>
    <scope>NUCLEOTIDE SEQUENCE [LARGE SCALE GENOMIC DNA]</scope>
    <source>
        <strain evidence="8">EF01-2</strain>
    </source>
</reference>
<feature type="transmembrane region" description="Helical" evidence="6">
    <location>
        <begin position="62"/>
        <end position="80"/>
    </location>
</feature>
<dbReference type="Pfam" id="PF02653">
    <property type="entry name" value="BPD_transp_2"/>
    <property type="match status" value="1"/>
</dbReference>
<keyword evidence="8" id="KW-1185">Reference proteome</keyword>
<dbReference type="KEGG" id="vei:Veis_4109"/>
<evidence type="ECO:0000313" key="8">
    <source>
        <dbReference type="Proteomes" id="UP000000374"/>
    </source>
</evidence>
<evidence type="ECO:0000313" key="7">
    <source>
        <dbReference type="EMBL" id="ABM59814.1"/>
    </source>
</evidence>
<evidence type="ECO:0000256" key="1">
    <source>
        <dbReference type="ARBA" id="ARBA00004651"/>
    </source>
</evidence>
<dbReference type="EMBL" id="CP000542">
    <property type="protein sequence ID" value="ABM59814.1"/>
    <property type="molecule type" value="Genomic_DNA"/>
</dbReference>
<dbReference type="RefSeq" id="WP_011811801.1">
    <property type="nucleotide sequence ID" value="NC_008786.1"/>
</dbReference>
<keyword evidence="2" id="KW-1003">Cell membrane</keyword>
<feature type="transmembrane region" description="Helical" evidence="6">
    <location>
        <begin position="285"/>
        <end position="307"/>
    </location>
</feature>
<feature type="transmembrane region" description="Helical" evidence="6">
    <location>
        <begin position="86"/>
        <end position="105"/>
    </location>
</feature>
<feature type="transmembrane region" description="Helical" evidence="6">
    <location>
        <begin position="247"/>
        <end position="273"/>
    </location>
</feature>
<keyword evidence="3 6" id="KW-0812">Transmembrane</keyword>
<evidence type="ECO:0000256" key="2">
    <source>
        <dbReference type="ARBA" id="ARBA00022475"/>
    </source>
</evidence>
<feature type="transmembrane region" description="Helical" evidence="6">
    <location>
        <begin position="201"/>
        <end position="227"/>
    </location>
</feature>
<organism evidence="7 8">
    <name type="scientific">Verminephrobacter eiseniae (strain EF01-2)</name>
    <dbReference type="NCBI Taxonomy" id="391735"/>
    <lineage>
        <taxon>Bacteria</taxon>
        <taxon>Pseudomonadati</taxon>
        <taxon>Pseudomonadota</taxon>
        <taxon>Betaproteobacteria</taxon>
        <taxon>Burkholderiales</taxon>
        <taxon>Comamonadaceae</taxon>
        <taxon>Verminephrobacter</taxon>
    </lineage>
</organism>
<evidence type="ECO:0000256" key="3">
    <source>
        <dbReference type="ARBA" id="ARBA00022692"/>
    </source>
</evidence>
<feature type="transmembrane region" description="Helical" evidence="6">
    <location>
        <begin position="160"/>
        <end position="181"/>
    </location>
</feature>
<evidence type="ECO:0000256" key="4">
    <source>
        <dbReference type="ARBA" id="ARBA00022989"/>
    </source>
</evidence>
<dbReference type="PANTHER" id="PTHR30482">
    <property type="entry name" value="HIGH-AFFINITY BRANCHED-CHAIN AMINO ACID TRANSPORT SYSTEM PERMEASE"/>
    <property type="match status" value="1"/>
</dbReference>
<dbReference type="InterPro" id="IPR043428">
    <property type="entry name" value="LivM-like"/>
</dbReference>
<keyword evidence="5 6" id="KW-0472">Membrane</keyword>
<dbReference type="HOGENOM" id="CLU_031365_0_1_4"/>
<dbReference type="PANTHER" id="PTHR30482:SF17">
    <property type="entry name" value="ABC TRANSPORTER ATP-BINDING PROTEIN"/>
    <property type="match status" value="1"/>
</dbReference>
<dbReference type="InterPro" id="IPR001851">
    <property type="entry name" value="ABC_transp_permease"/>
</dbReference>
<evidence type="ECO:0000256" key="5">
    <source>
        <dbReference type="ARBA" id="ARBA00023136"/>
    </source>
</evidence>
<comment type="subcellular location">
    <subcellularLocation>
        <location evidence="1">Cell membrane</location>
        <topology evidence="1">Multi-pass membrane protein</topology>
    </subcellularLocation>
</comment>
<feature type="transmembrane region" description="Helical" evidence="6">
    <location>
        <begin position="112"/>
        <end position="130"/>
    </location>
</feature>
<accession>A1WQA7</accession>
<dbReference type="OrthoDB" id="3460090at2"/>
<dbReference type="eggNOG" id="COG4177">
    <property type="taxonomic scope" value="Bacteria"/>
</dbReference>
<dbReference type="GO" id="GO:0005886">
    <property type="term" value="C:plasma membrane"/>
    <property type="evidence" value="ECO:0007669"/>
    <property type="project" value="UniProtKB-SubCell"/>
</dbReference>
<proteinExistence type="predicted"/>
<dbReference type="GO" id="GO:0015658">
    <property type="term" value="F:branched-chain amino acid transmembrane transporter activity"/>
    <property type="evidence" value="ECO:0007669"/>
    <property type="project" value="InterPro"/>
</dbReference>
<feature type="transmembrane region" description="Helical" evidence="6">
    <location>
        <begin position="32"/>
        <end position="50"/>
    </location>
</feature>
<protein>
    <submittedName>
        <fullName evidence="7">Inner-membrane translocator</fullName>
    </submittedName>
</protein>